<evidence type="ECO:0000256" key="6">
    <source>
        <dbReference type="ARBA" id="ARBA00022692"/>
    </source>
</evidence>
<dbReference type="NCBIfam" id="NF006927">
    <property type="entry name" value="PRK09412.1"/>
    <property type="match status" value="1"/>
</dbReference>
<comment type="caution">
    <text evidence="10">The sequence shown here is derived from an EMBL/GenBank/DDBJ whole genome shotgun (WGS) entry which is preliminary data.</text>
</comment>
<evidence type="ECO:0000256" key="5">
    <source>
        <dbReference type="ARBA" id="ARBA00022519"/>
    </source>
</evidence>
<accession>A0A9J6RCT5</accession>
<dbReference type="PIRSF" id="PIRSF004539">
    <property type="entry name" value="C4-dicrbxl_trns"/>
    <property type="match status" value="1"/>
</dbReference>
<evidence type="ECO:0000313" key="10">
    <source>
        <dbReference type="EMBL" id="MCZ0703025.1"/>
    </source>
</evidence>
<keyword evidence="5" id="KW-0997">Cell inner membrane</keyword>
<comment type="similarity">
    <text evidence="2">Belongs to the DcuA/DcuB transporter (TC 2.A.13.1) family.</text>
</comment>
<dbReference type="GO" id="GO:0015556">
    <property type="term" value="F:C4-dicarboxylate transmembrane transporter activity"/>
    <property type="evidence" value="ECO:0007669"/>
    <property type="project" value="InterPro"/>
</dbReference>
<evidence type="ECO:0000256" key="8">
    <source>
        <dbReference type="ARBA" id="ARBA00023136"/>
    </source>
</evidence>
<feature type="transmembrane region" description="Helical" evidence="9">
    <location>
        <begin position="87"/>
        <end position="120"/>
    </location>
</feature>
<dbReference type="InterPro" id="IPR004668">
    <property type="entry name" value="Anaer_Dcu_memb_transpt"/>
</dbReference>
<keyword evidence="7 9" id="KW-1133">Transmembrane helix</keyword>
<feature type="transmembrane region" description="Helical" evidence="9">
    <location>
        <begin position="50"/>
        <end position="67"/>
    </location>
</feature>
<dbReference type="NCBIfam" id="NF009136">
    <property type="entry name" value="PRK12489.1"/>
    <property type="match status" value="1"/>
</dbReference>
<feature type="transmembrane region" description="Helical" evidence="9">
    <location>
        <begin position="295"/>
        <end position="314"/>
    </location>
</feature>
<sequence>MFWLQLVVIAILIYFGAKKGDVFIGLMGGVGVAIFVFIFKEQPAAPPIDVMLIILSVVLAASALQTAKGLDYLVFLAEKLLRTSPKYLTIVAPIVAWLFTFLAGTGHIVYSLLPVINELAINNNIRPERPISNSIISSQQAITCSPMSAATAAMIGFMLPLGVSFAEILMITIPATLIGVVLSAFITLKKGKELREDPEFQKRLENGLTLNRDTEKVEQKQTTKNQKKSVFIFLVGVIAVVLLGVFSQLRPSWEVDGEITVLSMPYTIEIIMLVCAAAIVIFCKPKIEEILNTSIFRAGSLAIICAFGLAWMSYTFIDAQREFIEGNVAGIVETIPWVFAIIVFVVAALITSQAATTLIMMPIGIGLGLHPAIIIGSWMAVNANYFIPVSAQVIAALSFDTAGTTKIGKYVLNHSFMIPGLLNTIFSIVIAIILGFIII</sequence>
<keyword evidence="11" id="KW-1185">Reference proteome</keyword>
<evidence type="ECO:0000256" key="4">
    <source>
        <dbReference type="ARBA" id="ARBA00022475"/>
    </source>
</evidence>
<evidence type="ECO:0000256" key="9">
    <source>
        <dbReference type="SAM" id="Phobius"/>
    </source>
</evidence>
<name>A0A9J6RCT5_9BACI</name>
<dbReference type="Proteomes" id="UP001084197">
    <property type="component" value="Unassembled WGS sequence"/>
</dbReference>
<proteinExistence type="inferred from homology"/>
<dbReference type="AlphaFoldDB" id="A0A9J6RCT5"/>
<protein>
    <submittedName>
        <fullName evidence="10">Anaerobic C4-dicarboxylate transporter</fullName>
    </submittedName>
</protein>
<keyword evidence="6 9" id="KW-0812">Transmembrane</keyword>
<organism evidence="10 11">
    <name type="scientific">Natronobacillus azotifigens</name>
    <dbReference type="NCBI Taxonomy" id="472978"/>
    <lineage>
        <taxon>Bacteria</taxon>
        <taxon>Bacillati</taxon>
        <taxon>Bacillota</taxon>
        <taxon>Bacilli</taxon>
        <taxon>Bacillales</taxon>
        <taxon>Bacillaceae</taxon>
        <taxon>Natronobacillus</taxon>
    </lineage>
</organism>
<evidence type="ECO:0000256" key="7">
    <source>
        <dbReference type="ARBA" id="ARBA00022989"/>
    </source>
</evidence>
<feature type="transmembrane region" description="Helical" evidence="9">
    <location>
        <begin position="20"/>
        <end position="38"/>
    </location>
</feature>
<feature type="transmembrane region" description="Helical" evidence="9">
    <location>
        <begin position="261"/>
        <end position="283"/>
    </location>
</feature>
<dbReference type="GO" id="GO:0005886">
    <property type="term" value="C:plasma membrane"/>
    <property type="evidence" value="ECO:0007669"/>
    <property type="project" value="UniProtKB-SubCell"/>
</dbReference>
<dbReference type="Pfam" id="PF03605">
    <property type="entry name" value="DcuA_DcuB"/>
    <property type="match status" value="1"/>
</dbReference>
<feature type="transmembrane region" description="Helical" evidence="9">
    <location>
        <begin position="334"/>
        <end position="351"/>
    </location>
</feature>
<keyword evidence="3" id="KW-0813">Transport</keyword>
<feature type="transmembrane region" description="Helical" evidence="9">
    <location>
        <begin position="230"/>
        <end position="249"/>
    </location>
</feature>
<evidence type="ECO:0000313" key="11">
    <source>
        <dbReference type="Proteomes" id="UP001084197"/>
    </source>
</evidence>
<feature type="transmembrane region" description="Helical" evidence="9">
    <location>
        <begin position="168"/>
        <end position="188"/>
    </location>
</feature>
<dbReference type="NCBIfam" id="TIGR00770">
    <property type="entry name" value="Dcu"/>
    <property type="match status" value="1"/>
</dbReference>
<dbReference type="EMBL" id="JAPRAT010000011">
    <property type="protein sequence ID" value="MCZ0703025.1"/>
    <property type="molecule type" value="Genomic_DNA"/>
</dbReference>
<gene>
    <name evidence="10" type="ORF">OWO01_07355</name>
</gene>
<evidence type="ECO:0000256" key="2">
    <source>
        <dbReference type="ARBA" id="ARBA00006413"/>
    </source>
</evidence>
<feature type="transmembrane region" description="Helical" evidence="9">
    <location>
        <begin position="416"/>
        <end position="438"/>
    </location>
</feature>
<evidence type="ECO:0000256" key="3">
    <source>
        <dbReference type="ARBA" id="ARBA00022448"/>
    </source>
</evidence>
<keyword evidence="8 9" id="KW-0472">Membrane</keyword>
<dbReference type="PANTHER" id="PTHR36106:SF1">
    <property type="entry name" value="ANAEROBIC C4-DICARBOXYLATE TRANSPORTER DCUB"/>
    <property type="match status" value="1"/>
</dbReference>
<keyword evidence="4" id="KW-1003">Cell membrane</keyword>
<reference evidence="10" key="1">
    <citation type="submission" date="2022-11" db="EMBL/GenBank/DDBJ databases">
        <title>WGS of Natronobacillus azotifigens 24KS-1, an anaerobic diazotrophic haloalkaliphile from soda-rich habitats.</title>
        <authorList>
            <person name="Sorokin D.Y."/>
            <person name="Merkel A.Y."/>
        </authorList>
    </citation>
    <scope>NUCLEOTIDE SEQUENCE</scope>
    <source>
        <strain evidence="10">24KS-1</strain>
    </source>
</reference>
<dbReference type="RefSeq" id="WP_268779795.1">
    <property type="nucleotide sequence ID" value="NZ_JAPRAT010000011.1"/>
</dbReference>
<dbReference type="PANTHER" id="PTHR36106">
    <property type="entry name" value="ANAEROBIC C4-DICARBOXYLATE TRANSPORTER DCUB"/>
    <property type="match status" value="1"/>
</dbReference>
<evidence type="ECO:0000256" key="1">
    <source>
        <dbReference type="ARBA" id="ARBA00004429"/>
    </source>
</evidence>
<comment type="subcellular location">
    <subcellularLocation>
        <location evidence="1">Cell inner membrane</location>
        <topology evidence="1">Multi-pass membrane protein</topology>
    </subcellularLocation>
</comment>
<feature type="transmembrane region" description="Helical" evidence="9">
    <location>
        <begin position="358"/>
        <end position="379"/>
    </location>
</feature>